<feature type="chain" id="PRO_5038384133" description="PA14 domain-containing protein" evidence="2">
    <location>
        <begin position="33"/>
        <end position="891"/>
    </location>
</feature>
<gene>
    <name evidence="3" type="ORF">C1I64_18005</name>
</gene>
<dbReference type="EMBL" id="CP028137">
    <property type="protein sequence ID" value="AZZ53744.1"/>
    <property type="molecule type" value="Genomic_DNA"/>
</dbReference>
<feature type="signal peptide" evidence="2">
    <location>
        <begin position="1"/>
        <end position="32"/>
    </location>
</feature>
<evidence type="ECO:0000313" key="4">
    <source>
        <dbReference type="Proteomes" id="UP000285317"/>
    </source>
</evidence>
<dbReference type="Proteomes" id="UP000285317">
    <property type="component" value="Chromosome"/>
</dbReference>
<dbReference type="Gene3D" id="2.60.40.2700">
    <property type="match status" value="6"/>
</dbReference>
<reference evidence="3 4" key="1">
    <citation type="submission" date="2018-03" db="EMBL/GenBank/DDBJ databases">
        <title>Bacteriophage NCPPB3778 and a type I-E CRISPR drive the evolution of the US Biological Select Agent, Rathayibacter toxicus.</title>
        <authorList>
            <person name="Davis E.W.II."/>
            <person name="Tabima J.F."/>
            <person name="Weisberg A.J."/>
            <person name="Dantas Lopes L."/>
            <person name="Wiseman M.S."/>
            <person name="Wiseman M.S."/>
            <person name="Pupko T."/>
            <person name="Belcher M.S."/>
            <person name="Sechler A.J."/>
            <person name="Tancos M.A."/>
            <person name="Schroeder B.K."/>
            <person name="Murray T.D."/>
            <person name="Luster D.G."/>
            <person name="Schneider W.L."/>
            <person name="Rogers E."/>
            <person name="Andreote F.D."/>
            <person name="Grunwald N.J."/>
            <person name="Putnam M.L."/>
            <person name="Chang J.H."/>
        </authorList>
    </citation>
    <scope>NUCLEOTIDE SEQUENCE [LARGE SCALE GENOMIC DNA]</scope>
    <source>
        <strain evidence="3 4">DSM 15932</strain>
    </source>
</reference>
<proteinExistence type="predicted"/>
<protein>
    <recommendedName>
        <fullName evidence="5">PA14 domain-containing protein</fullName>
    </recommendedName>
</protein>
<dbReference type="AlphaFoldDB" id="A0A3Q9UTH3"/>
<sequence length="891" mass="90795">MPEHRPARARVLALATALAVGFGLLVAPAAVAAEAAPSAAPVSETSGQWHTDAPAARQAAPQAVEPRALVAATPPANDLRENATAVTTLPFSTVAPYAGATLSDGEDSTCRTTDPDYSEFFTYGYGSTWFKYVSTKRQTLTFGGSSTIVSAFADGPITDAARISCTEVGYRERNFVQAEAGKTYYFQVSVDHYSTETGEPANAEFFLSASAAVPNTTYSSASVISSVPATIQGSTSKIDNNWYEPYSGCDYNPFMGSVWYKYRAPATGSVQADLGDSFSPVNLGVYESDGVTPGAMLACPYQYTETGSTGEYDYSFDRANASFAVQAGKTYFLQVSNFDFNKGDFVLTLANVGTLTAPTPTISGSATAGDTLIAVPGTWGPSPVALSYQWLSNGDPISDATGPQYVVSQWDLNNAITVQVTGTKAGYATAARTSAAVTVTSGSLTNSVPTVTGSAAIGGTLTANPGNWGPAPVELAYQWKRNGTAIAGATGSSYVVTSADSGTALTVSVTGTKYGYTTATRTSSATQVGLPLQTLMPTPTISGSTTVGSTLTANPGAWDSGVTLSYQWKKNGGTYISGATAKTYVLKASDAGATLTVSVTGTKTGYSPATKTSATTAAVTNGAVITGATPTITGTATVGQKLTAVPGTWTPSPVTLAYQWQRNGTAISGATATTYTLVAADAGAAITVAVTGTKSGYTAVTKTSAAVTAKAALQTLMPTPTITGTTKVGSTLTANPGTWDSGTTLTYQWKKNNGVYISGATAKTYVLKASDAGATITVSVTSTKTGYSPATKTSATTALVTGGVLTGATPTITGTAKVGQTLTAVPGTWSPAPVTLTYQWKRAGSAISGATSATYKTVSADAGKAITVTVTGTKAGYTTLSKTSAAKTVVK</sequence>
<accession>A0A3Q9UTH3</accession>
<name>A0A3Q9UTH3_9MICO</name>
<evidence type="ECO:0000313" key="3">
    <source>
        <dbReference type="EMBL" id="AZZ53744.1"/>
    </source>
</evidence>
<keyword evidence="2" id="KW-0732">Signal</keyword>
<evidence type="ECO:0008006" key="5">
    <source>
        <dbReference type="Google" id="ProtNLM"/>
    </source>
</evidence>
<evidence type="ECO:0000256" key="2">
    <source>
        <dbReference type="SAM" id="SignalP"/>
    </source>
</evidence>
<evidence type="ECO:0000256" key="1">
    <source>
        <dbReference type="SAM" id="MobiDB-lite"/>
    </source>
</evidence>
<feature type="region of interest" description="Disordered" evidence="1">
    <location>
        <begin position="42"/>
        <end position="61"/>
    </location>
</feature>
<dbReference type="RefSeq" id="WP_164874591.1">
    <property type="nucleotide sequence ID" value="NZ_CP028137.1"/>
</dbReference>
<dbReference type="KEGG" id="rfs:C1I64_18005"/>
<organism evidence="3 4">
    <name type="scientific">Rathayibacter festucae DSM 15932</name>
    <dbReference type="NCBI Taxonomy" id="1328866"/>
    <lineage>
        <taxon>Bacteria</taxon>
        <taxon>Bacillati</taxon>
        <taxon>Actinomycetota</taxon>
        <taxon>Actinomycetes</taxon>
        <taxon>Micrococcales</taxon>
        <taxon>Microbacteriaceae</taxon>
        <taxon>Rathayibacter</taxon>
    </lineage>
</organism>